<organism evidence="6 7">
    <name type="scientific">Eubacterium plexicaudatum ASF492</name>
    <dbReference type="NCBI Taxonomy" id="1235802"/>
    <lineage>
        <taxon>Bacteria</taxon>
        <taxon>Bacillati</taxon>
        <taxon>Bacillota</taxon>
        <taxon>Clostridia</taxon>
        <taxon>Eubacteriales</taxon>
        <taxon>Eubacteriaceae</taxon>
        <taxon>Eubacterium</taxon>
    </lineage>
</organism>
<comment type="caution">
    <text evidence="6">The sequence shown here is derived from an EMBL/GenBank/DDBJ whole genome shotgun (WGS) entry which is preliminary data.</text>
</comment>
<dbReference type="Pfam" id="PF04055">
    <property type="entry name" value="Radical_SAM"/>
    <property type="match status" value="1"/>
</dbReference>
<dbReference type="PATRIC" id="fig|1235802.3.peg.1288"/>
<dbReference type="AlphaFoldDB" id="N2B0L5"/>
<dbReference type="eggNOG" id="COG2896">
    <property type="taxonomic scope" value="Bacteria"/>
</dbReference>
<dbReference type="SUPFAM" id="SSF102114">
    <property type="entry name" value="Radical SAM enzymes"/>
    <property type="match status" value="1"/>
</dbReference>
<evidence type="ECO:0000313" key="6">
    <source>
        <dbReference type="EMBL" id="EMZ33921.1"/>
    </source>
</evidence>
<dbReference type="HOGENOM" id="CLU_053515_0_0_9"/>
<proteinExistence type="predicted"/>
<keyword evidence="4" id="KW-0411">Iron-sulfur</keyword>
<evidence type="ECO:0000256" key="4">
    <source>
        <dbReference type="ARBA" id="ARBA00023014"/>
    </source>
</evidence>
<dbReference type="InterPro" id="IPR013785">
    <property type="entry name" value="Aldolase_TIM"/>
</dbReference>
<dbReference type="Gene3D" id="3.20.20.70">
    <property type="entry name" value="Aldolase class I"/>
    <property type="match status" value="1"/>
</dbReference>
<reference evidence="6 7" key="1">
    <citation type="journal article" date="2014" name="Genome Announc.">
        <title>Draft genome sequences of the altered schaedler flora, a defined bacterial community from gnotobiotic mice.</title>
        <authorList>
            <person name="Wannemuehler M.J."/>
            <person name="Overstreet A.M."/>
            <person name="Ward D.V."/>
            <person name="Phillips G.J."/>
        </authorList>
    </citation>
    <scope>NUCLEOTIDE SEQUENCE [LARGE SCALE GENOMIC DNA]</scope>
    <source>
        <strain evidence="6 7">ASF492</strain>
    </source>
</reference>
<protein>
    <recommendedName>
        <fullName evidence="5">Radical SAM core domain-containing protein</fullName>
    </recommendedName>
</protein>
<dbReference type="GO" id="GO:0003824">
    <property type="term" value="F:catalytic activity"/>
    <property type="evidence" value="ECO:0007669"/>
    <property type="project" value="InterPro"/>
</dbReference>
<evidence type="ECO:0000256" key="3">
    <source>
        <dbReference type="ARBA" id="ARBA00023004"/>
    </source>
</evidence>
<keyword evidence="2" id="KW-0479">Metal-binding</keyword>
<dbReference type="InterPro" id="IPR007197">
    <property type="entry name" value="rSAM"/>
</dbReference>
<evidence type="ECO:0000313" key="7">
    <source>
        <dbReference type="Proteomes" id="UP000012589"/>
    </source>
</evidence>
<accession>N2B0L5</accession>
<evidence type="ECO:0000256" key="1">
    <source>
        <dbReference type="ARBA" id="ARBA00022691"/>
    </source>
</evidence>
<dbReference type="GO" id="GO:0051536">
    <property type="term" value="F:iron-sulfur cluster binding"/>
    <property type="evidence" value="ECO:0007669"/>
    <property type="project" value="UniProtKB-KW"/>
</dbReference>
<keyword evidence="7" id="KW-1185">Reference proteome</keyword>
<dbReference type="SFLD" id="SFLDS00029">
    <property type="entry name" value="Radical_SAM"/>
    <property type="match status" value="1"/>
</dbReference>
<dbReference type="GO" id="GO:0046872">
    <property type="term" value="F:metal ion binding"/>
    <property type="evidence" value="ECO:0007669"/>
    <property type="project" value="UniProtKB-KW"/>
</dbReference>
<gene>
    <name evidence="6" type="ORF">C823_01202</name>
</gene>
<name>N2B0L5_9FIRM</name>
<evidence type="ECO:0000259" key="5">
    <source>
        <dbReference type="Pfam" id="PF04055"/>
    </source>
</evidence>
<dbReference type="OrthoDB" id="9763993at2"/>
<dbReference type="EMBL" id="AQFT01000038">
    <property type="protein sequence ID" value="EMZ33921.1"/>
    <property type="molecule type" value="Genomic_DNA"/>
</dbReference>
<keyword evidence="1" id="KW-0949">S-adenosyl-L-methionine</keyword>
<dbReference type="InterPro" id="IPR058240">
    <property type="entry name" value="rSAM_sf"/>
</dbReference>
<sequence length="394" mass="45644">MQWNNPGHEYDKDAEQIIRTFCNGRKIFVFGAGILGKDIRQRLELFGCFGGFIDNNEEKQKNGVDGTGVMSFSDYMKISKKGLLVIAADIKNISALCAQAVDAGLVQSVDYFLWMDFIRKIYPILITYYYDKSYVELAQISLTEKCTLKCRKCAHACAYKENRVPELTLEDVYFSANSFFSKIDIIREFVLIGGEPLLYQKLPQVVEYIGEKYRDKMITFSIATNGTIVPSELLMKQCIKYRVIIKISNYSRAIPRLTVVYERLEQLLKSRGVAYELGSPEVEWFDYGFDYVNNEETPQEEIIKRFDECKTNCREIRKNRFYYCVMARSVSENMGFDVGQEDYLDLEQLSDENYKKVFLEFNLGYSKKGYLDMCRHCNGAAYAKQKRIPAAEQI</sequence>
<evidence type="ECO:0000256" key="2">
    <source>
        <dbReference type="ARBA" id="ARBA00022723"/>
    </source>
</evidence>
<feature type="domain" description="Radical SAM core" evidence="5">
    <location>
        <begin position="140"/>
        <end position="230"/>
    </location>
</feature>
<dbReference type="Proteomes" id="UP000012589">
    <property type="component" value="Unassembled WGS sequence"/>
</dbReference>
<dbReference type="STRING" id="1235802.C823_01202"/>
<keyword evidence="3" id="KW-0408">Iron</keyword>